<dbReference type="CDD" id="cd02910">
    <property type="entry name" value="cupin_Yhhw_N"/>
    <property type="match status" value="1"/>
</dbReference>
<organism evidence="7 8">
    <name type="scientific">Psychrosphaera ytuae</name>
    <dbReference type="NCBI Taxonomy" id="2820710"/>
    <lineage>
        <taxon>Bacteria</taxon>
        <taxon>Pseudomonadati</taxon>
        <taxon>Pseudomonadota</taxon>
        <taxon>Gammaproteobacteria</taxon>
        <taxon>Alteromonadales</taxon>
        <taxon>Pseudoalteromonadaceae</taxon>
        <taxon>Psychrosphaera</taxon>
    </lineage>
</organism>
<gene>
    <name evidence="7" type="ORF">J1N51_11315</name>
</gene>
<dbReference type="InterPro" id="IPR003829">
    <property type="entry name" value="Pirin_N_dom"/>
</dbReference>
<evidence type="ECO:0000256" key="3">
    <source>
        <dbReference type="RuleBase" id="RU003457"/>
    </source>
</evidence>
<accession>A0A975HHL6</accession>
<evidence type="ECO:0000259" key="6">
    <source>
        <dbReference type="Pfam" id="PF17954"/>
    </source>
</evidence>
<feature type="region of interest" description="Disordered" evidence="4">
    <location>
        <begin position="131"/>
        <end position="151"/>
    </location>
</feature>
<dbReference type="InterPro" id="IPR012093">
    <property type="entry name" value="Pirin"/>
</dbReference>
<evidence type="ECO:0000256" key="4">
    <source>
        <dbReference type="SAM" id="MobiDB-lite"/>
    </source>
</evidence>
<protein>
    <submittedName>
        <fullName evidence="7">Pirin family protein</fullName>
    </submittedName>
</protein>
<sequence length="243" mass="26638">MITVRRSQERGVANFGWLNSRHTFSFGSYYDPEHMGVSTLRVINDDIVDPGAGFATHGHRDMEIISLVLEGAIEHKDSEGNIQTLPAGEFQLMSAGSGIMHSEYNASQQDPLRFLQIWVLPNVKGQKPGYQQKDFGQQSGITPIATPDGTDGTLHIKSDTRLSQLILEPGTEVDFNLDKGRKGYVHNVSSELQVTTKGDLQSLSAGDGATIDAKTNELTDKNTINFKNTGFEKVMALIFDLPA</sequence>
<proteinExistence type="inferred from homology"/>
<dbReference type="KEGG" id="psym:J1N51_11315"/>
<keyword evidence="8" id="KW-1185">Reference proteome</keyword>
<dbReference type="Proteomes" id="UP000682739">
    <property type="component" value="Chromosome"/>
</dbReference>
<dbReference type="Pfam" id="PF17954">
    <property type="entry name" value="Pirin_C_2"/>
    <property type="match status" value="1"/>
</dbReference>
<dbReference type="PIRSF" id="PIRSF006232">
    <property type="entry name" value="Pirin"/>
    <property type="match status" value="1"/>
</dbReference>
<dbReference type="GO" id="GO:0046872">
    <property type="term" value="F:metal ion binding"/>
    <property type="evidence" value="ECO:0007669"/>
    <property type="project" value="UniProtKB-KW"/>
</dbReference>
<reference evidence="7" key="1">
    <citation type="submission" date="2021-03" db="EMBL/GenBank/DDBJ databases">
        <title>Description of Psychrosphaera ytuae sp. nov. isolated from deep sea sediment of South China Sea.</title>
        <authorList>
            <person name="Zhang J."/>
            <person name="Xu X.-D."/>
        </authorList>
    </citation>
    <scope>NUCLEOTIDE SEQUENCE</scope>
    <source>
        <strain evidence="7">MTZ26</strain>
    </source>
</reference>
<dbReference type="EMBL" id="CP072110">
    <property type="protein sequence ID" value="QTH63316.1"/>
    <property type="molecule type" value="Genomic_DNA"/>
</dbReference>
<evidence type="ECO:0000313" key="7">
    <source>
        <dbReference type="EMBL" id="QTH63316.1"/>
    </source>
</evidence>
<keyword evidence="2" id="KW-0408">Iron</keyword>
<feature type="binding site" evidence="2">
    <location>
        <position position="57"/>
    </location>
    <ligand>
        <name>Fe cation</name>
        <dbReference type="ChEBI" id="CHEBI:24875"/>
    </ligand>
</feature>
<evidence type="ECO:0000313" key="8">
    <source>
        <dbReference type="Proteomes" id="UP000682739"/>
    </source>
</evidence>
<dbReference type="SUPFAM" id="SSF51182">
    <property type="entry name" value="RmlC-like cupins"/>
    <property type="match status" value="1"/>
</dbReference>
<dbReference type="PANTHER" id="PTHR43212">
    <property type="entry name" value="QUERCETIN 2,3-DIOXYGENASE"/>
    <property type="match status" value="1"/>
</dbReference>
<comment type="similarity">
    <text evidence="1 3">Belongs to the pirin family.</text>
</comment>
<dbReference type="InterPro" id="IPR011051">
    <property type="entry name" value="RmlC_Cupin_sf"/>
</dbReference>
<feature type="domain" description="Quercetin 2,3-dioxygenase C-terminal cupin" evidence="6">
    <location>
        <begin position="144"/>
        <end position="215"/>
    </location>
</feature>
<feature type="binding site" evidence="2">
    <location>
        <position position="59"/>
    </location>
    <ligand>
        <name>Fe cation</name>
        <dbReference type="ChEBI" id="CHEBI:24875"/>
    </ligand>
</feature>
<name>A0A975HHL6_9GAMM</name>
<dbReference type="Pfam" id="PF02678">
    <property type="entry name" value="Pirin"/>
    <property type="match status" value="1"/>
</dbReference>
<comment type="cofactor">
    <cofactor evidence="2">
        <name>Fe cation</name>
        <dbReference type="ChEBI" id="CHEBI:24875"/>
    </cofactor>
    <text evidence="2">Binds 1 Fe cation per subunit.</text>
</comment>
<dbReference type="RefSeq" id="WP_208831373.1">
    <property type="nucleotide sequence ID" value="NZ_CP072110.1"/>
</dbReference>
<dbReference type="AlphaFoldDB" id="A0A975HHL6"/>
<feature type="binding site" evidence="2">
    <location>
        <position position="101"/>
    </location>
    <ligand>
        <name>Fe cation</name>
        <dbReference type="ChEBI" id="CHEBI:24875"/>
    </ligand>
</feature>
<evidence type="ECO:0000259" key="5">
    <source>
        <dbReference type="Pfam" id="PF02678"/>
    </source>
</evidence>
<keyword evidence="2" id="KW-0479">Metal-binding</keyword>
<feature type="domain" description="Pirin N-terminal" evidence="5">
    <location>
        <begin position="12"/>
        <end position="119"/>
    </location>
</feature>
<feature type="binding site" evidence="2">
    <location>
        <position position="103"/>
    </location>
    <ligand>
        <name>Fe cation</name>
        <dbReference type="ChEBI" id="CHEBI:24875"/>
    </ligand>
</feature>
<evidence type="ECO:0000256" key="2">
    <source>
        <dbReference type="PIRSR" id="PIRSR006232-1"/>
    </source>
</evidence>
<dbReference type="InterPro" id="IPR014710">
    <property type="entry name" value="RmlC-like_jellyroll"/>
</dbReference>
<dbReference type="InterPro" id="IPR041602">
    <property type="entry name" value="Quercetinase_C"/>
</dbReference>
<dbReference type="PANTHER" id="PTHR43212:SF3">
    <property type="entry name" value="QUERCETIN 2,3-DIOXYGENASE"/>
    <property type="match status" value="1"/>
</dbReference>
<dbReference type="Gene3D" id="2.60.120.10">
    <property type="entry name" value="Jelly Rolls"/>
    <property type="match status" value="2"/>
</dbReference>
<evidence type="ECO:0000256" key="1">
    <source>
        <dbReference type="ARBA" id="ARBA00008416"/>
    </source>
</evidence>